<dbReference type="InterPro" id="IPR007712">
    <property type="entry name" value="RelE/ParE_toxin"/>
</dbReference>
<evidence type="ECO:0000313" key="3">
    <source>
        <dbReference type="EMBL" id="MBO0903697.1"/>
    </source>
</evidence>
<evidence type="ECO:0000256" key="1">
    <source>
        <dbReference type="ARBA" id="ARBA00006226"/>
    </source>
</evidence>
<dbReference type="PANTHER" id="PTHR33755:SF7">
    <property type="entry name" value="TOXIN MODULE OF TOXIN-ANTITOXIN SYSTEM RELE_STBE FAMILY"/>
    <property type="match status" value="1"/>
</dbReference>
<dbReference type="InterPro" id="IPR051803">
    <property type="entry name" value="TA_system_RelE-like_toxin"/>
</dbReference>
<dbReference type="Proteomes" id="UP000664288">
    <property type="component" value="Unassembled WGS sequence"/>
</dbReference>
<gene>
    <name evidence="3" type="ORF">J1C47_08585</name>
</gene>
<dbReference type="Pfam" id="PF05016">
    <property type="entry name" value="ParE_toxin"/>
    <property type="match status" value="1"/>
</dbReference>
<comment type="similarity">
    <text evidence="1">Belongs to the RelE toxin family.</text>
</comment>
<evidence type="ECO:0000313" key="4">
    <source>
        <dbReference type="Proteomes" id="UP000664288"/>
    </source>
</evidence>
<reference evidence="3 4" key="1">
    <citation type="submission" date="2021-03" db="EMBL/GenBank/DDBJ databases">
        <title>Whole genome sequence of Jiella sp. MQZ13P-4.</title>
        <authorList>
            <person name="Tuo L."/>
        </authorList>
    </citation>
    <scope>NUCLEOTIDE SEQUENCE [LARGE SCALE GENOMIC DNA]</scope>
    <source>
        <strain evidence="3 4">MQZ13P-4</strain>
    </source>
</reference>
<dbReference type="EMBL" id="JAFMPY010000007">
    <property type="protein sequence ID" value="MBO0903697.1"/>
    <property type="molecule type" value="Genomic_DNA"/>
</dbReference>
<sequence length="98" mass="11045">MRTIVWAPRARTEFRNAMRYLRDRDPHAAQLVSDRIAAGVVALANRPIGRPTKMTGVSVKLILRTSYLVTYRATSDRLEILRLIHQKQKTAPSGDGDS</sequence>
<dbReference type="PANTHER" id="PTHR33755">
    <property type="entry name" value="TOXIN PARE1-RELATED"/>
    <property type="match status" value="1"/>
</dbReference>
<evidence type="ECO:0000256" key="2">
    <source>
        <dbReference type="ARBA" id="ARBA00022649"/>
    </source>
</evidence>
<accession>A0ABS3J3M5</accession>
<organism evidence="3 4">
    <name type="scientific">Jiella sonneratiae</name>
    <dbReference type="NCBI Taxonomy" id="2816856"/>
    <lineage>
        <taxon>Bacteria</taxon>
        <taxon>Pseudomonadati</taxon>
        <taxon>Pseudomonadota</taxon>
        <taxon>Alphaproteobacteria</taxon>
        <taxon>Hyphomicrobiales</taxon>
        <taxon>Aurantimonadaceae</taxon>
        <taxon>Jiella</taxon>
    </lineage>
</organism>
<keyword evidence="2" id="KW-1277">Toxin-antitoxin system</keyword>
<comment type="caution">
    <text evidence="3">The sequence shown here is derived from an EMBL/GenBank/DDBJ whole genome shotgun (WGS) entry which is preliminary data.</text>
</comment>
<proteinExistence type="inferred from homology"/>
<dbReference type="RefSeq" id="WP_207350341.1">
    <property type="nucleotide sequence ID" value="NZ_JAFMPY010000007.1"/>
</dbReference>
<protein>
    <submittedName>
        <fullName evidence="3">Type II toxin-antitoxin system RelE/ParE family toxin</fullName>
    </submittedName>
</protein>
<dbReference type="Gene3D" id="3.30.2310.20">
    <property type="entry name" value="RelE-like"/>
    <property type="match status" value="1"/>
</dbReference>
<keyword evidence="4" id="KW-1185">Reference proteome</keyword>
<dbReference type="InterPro" id="IPR035093">
    <property type="entry name" value="RelE/ParE_toxin_dom_sf"/>
</dbReference>
<name>A0ABS3J3M5_9HYPH</name>